<proteinExistence type="predicted"/>
<feature type="region of interest" description="Disordered" evidence="1">
    <location>
        <begin position="154"/>
        <end position="175"/>
    </location>
</feature>
<evidence type="ECO:0000313" key="2">
    <source>
        <dbReference type="EMBL" id="VEL37416.1"/>
    </source>
</evidence>
<name>A0A448XIA4_9PLAT</name>
<dbReference type="Proteomes" id="UP000784294">
    <property type="component" value="Unassembled WGS sequence"/>
</dbReference>
<feature type="region of interest" description="Disordered" evidence="1">
    <location>
        <begin position="448"/>
        <end position="468"/>
    </location>
</feature>
<feature type="region of interest" description="Disordered" evidence="1">
    <location>
        <begin position="302"/>
        <end position="326"/>
    </location>
</feature>
<organism evidence="2 3">
    <name type="scientific">Protopolystoma xenopodis</name>
    <dbReference type="NCBI Taxonomy" id="117903"/>
    <lineage>
        <taxon>Eukaryota</taxon>
        <taxon>Metazoa</taxon>
        <taxon>Spiralia</taxon>
        <taxon>Lophotrochozoa</taxon>
        <taxon>Platyhelminthes</taxon>
        <taxon>Monogenea</taxon>
        <taxon>Polyopisthocotylea</taxon>
        <taxon>Polystomatidea</taxon>
        <taxon>Polystomatidae</taxon>
        <taxon>Protopolystoma</taxon>
    </lineage>
</organism>
<dbReference type="EMBL" id="CAAALY010254910">
    <property type="protein sequence ID" value="VEL37416.1"/>
    <property type="molecule type" value="Genomic_DNA"/>
</dbReference>
<dbReference type="AlphaFoldDB" id="A0A448XIA4"/>
<reference evidence="2" key="1">
    <citation type="submission" date="2018-11" db="EMBL/GenBank/DDBJ databases">
        <authorList>
            <consortium name="Pathogen Informatics"/>
        </authorList>
    </citation>
    <scope>NUCLEOTIDE SEQUENCE</scope>
</reference>
<keyword evidence="3" id="KW-1185">Reference proteome</keyword>
<sequence length="578" mass="63145">MQQLEHIKQNLSNLVKSSSPEIGDKLVNPKEIAPTTDKSSPSCYDNINPSITQVTECSNSSAIVSNTATIKSPHFPLLRALNSVARFTNRVRTDSASSASHVTERCAQWLPEATEKQVMEKKSGLVNSSWQGMDSSLNEIMGCSSSFDQKYIGSDSGPKTEFTNSLGEKEPKESCGIDCGSTKSCTLLASTHDTSTNKLSDVNLASGMEFQEDISSEGDRLLEDFESVSSSVAEPTLRKEVSSSQLHRGGNLVSKGSFQQLPVLDTQPSLPNISPSLFSLASLNSRMHTSMRNLQARSLAGRTNLVGLRDPESIGSDEPDESRSTRPVMTAIQLRKIAWCREHFSMDEQPPENLSSATYHPVADSEKETNIKFRSGGPLNCTSDHKKSDSPELRCVEWPLLRRATSTEGHSPSELCLSVMSTSIEECKHPESVCANINDEKRRIKQNALASSHEIPSASPYSSLAPSNSARPLRTGLAALAAPKSSIFPMASNKCGKQDEKLKQRGLSEYGTKTRRNWLRTVTWTPEEPIYPQKIEVCRPHLAATMSIDAAATPKKTIASSYSNLESVTSKMNEQALL</sequence>
<feature type="compositionally biased region" description="Low complexity" evidence="1">
    <location>
        <begin position="456"/>
        <end position="468"/>
    </location>
</feature>
<protein>
    <submittedName>
        <fullName evidence="2">Uncharacterized protein</fullName>
    </submittedName>
</protein>
<evidence type="ECO:0000313" key="3">
    <source>
        <dbReference type="Proteomes" id="UP000784294"/>
    </source>
</evidence>
<gene>
    <name evidence="2" type="ORF">PXEA_LOCUS30856</name>
</gene>
<accession>A0A448XIA4</accession>
<feature type="region of interest" description="Disordered" evidence="1">
    <location>
        <begin position="18"/>
        <end position="44"/>
    </location>
</feature>
<feature type="region of interest" description="Disordered" evidence="1">
    <location>
        <begin position="369"/>
        <end position="390"/>
    </location>
</feature>
<comment type="caution">
    <text evidence="2">The sequence shown here is derived from an EMBL/GenBank/DDBJ whole genome shotgun (WGS) entry which is preliminary data.</text>
</comment>
<evidence type="ECO:0000256" key="1">
    <source>
        <dbReference type="SAM" id="MobiDB-lite"/>
    </source>
</evidence>